<evidence type="ECO:0000259" key="4">
    <source>
        <dbReference type="PROSITE" id="PS51509"/>
    </source>
</evidence>
<proteinExistence type="inferred from homology"/>
<dbReference type="PANTHER" id="PTHR11547:SF57">
    <property type="entry name" value="PHOSPHAGEN KINASE C-TERMINAL DOMAIN-CONTAINING PROTEIN"/>
    <property type="match status" value="1"/>
</dbReference>
<dbReference type="InterPro" id="IPR036802">
    <property type="entry name" value="ATP-guanido_PTrfase_N_sf"/>
</dbReference>
<name>A0ABN9QVN7_9DINO</name>
<feature type="compositionally biased region" description="Low complexity" evidence="3">
    <location>
        <begin position="238"/>
        <end position="247"/>
    </location>
</feature>
<evidence type="ECO:0000256" key="1">
    <source>
        <dbReference type="ARBA" id="ARBA00006798"/>
    </source>
</evidence>
<evidence type="ECO:0000256" key="3">
    <source>
        <dbReference type="SAM" id="MobiDB-lite"/>
    </source>
</evidence>
<keyword evidence="6" id="KW-1185">Reference proteome</keyword>
<gene>
    <name evidence="5" type="ORF">PCOR1329_LOCUS14966</name>
</gene>
<dbReference type="PROSITE" id="PS51509">
    <property type="entry name" value="PHOSPHAGEN_KINASE_N"/>
    <property type="match status" value="1"/>
</dbReference>
<organism evidence="5 6">
    <name type="scientific">Prorocentrum cordatum</name>
    <dbReference type="NCBI Taxonomy" id="2364126"/>
    <lineage>
        <taxon>Eukaryota</taxon>
        <taxon>Sar</taxon>
        <taxon>Alveolata</taxon>
        <taxon>Dinophyceae</taxon>
        <taxon>Prorocentrales</taxon>
        <taxon>Prorocentraceae</taxon>
        <taxon>Prorocentrum</taxon>
    </lineage>
</organism>
<dbReference type="Gene3D" id="1.10.135.10">
    <property type="entry name" value="ATP:guanido phosphotransferase, N-terminal domain"/>
    <property type="match status" value="1"/>
</dbReference>
<evidence type="ECO:0000256" key="2">
    <source>
        <dbReference type="PROSITE-ProRule" id="PRU00842"/>
    </source>
</evidence>
<dbReference type="InterPro" id="IPR022413">
    <property type="entry name" value="ATP-guanido_PTrfase_N"/>
</dbReference>
<dbReference type="PANTHER" id="PTHR11547">
    <property type="entry name" value="ARGININE OR CREATINE KINASE"/>
    <property type="match status" value="1"/>
</dbReference>
<dbReference type="InterPro" id="IPR000749">
    <property type="entry name" value="ATP-guanido_PTrfase"/>
</dbReference>
<dbReference type="InterPro" id="IPR014746">
    <property type="entry name" value="Gln_synth/guanido_kin_cat_dom"/>
</dbReference>
<comment type="similarity">
    <text evidence="1 2">Belongs to the ATP:guanido phosphotransferase family.</text>
</comment>
<comment type="caution">
    <text evidence="5">The sequence shown here is derived from an EMBL/GenBank/DDBJ whole genome shotgun (WGS) entry which is preliminary data.</text>
</comment>
<evidence type="ECO:0000313" key="6">
    <source>
        <dbReference type="Proteomes" id="UP001189429"/>
    </source>
</evidence>
<feature type="region of interest" description="Disordered" evidence="3">
    <location>
        <begin position="173"/>
        <end position="247"/>
    </location>
</feature>
<dbReference type="Pfam" id="PF02807">
    <property type="entry name" value="ATP-gua_PtransN"/>
    <property type="match status" value="1"/>
</dbReference>
<evidence type="ECO:0000313" key="5">
    <source>
        <dbReference type="EMBL" id="CAK0809830.1"/>
    </source>
</evidence>
<sequence length="247" mass="25863">MPGLGSQPYPGFSSVSCPSSMPDLKEHHSAMACVLKSSPAIYEQLRDRTTSAGVGLAACIKPGVDDPGHPKAVSAGIVAGDEACYKEFSDLFYPVINRLHGAVVPASGHPFDADMSKLSLRSLDPQGGSVVSVRVELRRNVRGLRLAPCISHPERREVERLLVAGMAALGEEGPPASTCPWPAPRATRRAPAASPGLTSRGCATCCSPSPRVWRGSPPGSGATGRTRGAPTSQRRRACTSAATRRTT</sequence>
<dbReference type="Proteomes" id="UP001189429">
    <property type="component" value="Unassembled WGS sequence"/>
</dbReference>
<dbReference type="SUPFAM" id="SSF48034">
    <property type="entry name" value="Guanido kinase N-terminal domain"/>
    <property type="match status" value="1"/>
</dbReference>
<dbReference type="EMBL" id="CAUYUJ010004492">
    <property type="protein sequence ID" value="CAK0809830.1"/>
    <property type="molecule type" value="Genomic_DNA"/>
</dbReference>
<dbReference type="Gene3D" id="3.30.590.10">
    <property type="entry name" value="Glutamine synthetase/guanido kinase, catalytic domain"/>
    <property type="match status" value="1"/>
</dbReference>
<accession>A0ABN9QVN7</accession>
<reference evidence="5" key="1">
    <citation type="submission" date="2023-10" db="EMBL/GenBank/DDBJ databases">
        <authorList>
            <person name="Chen Y."/>
            <person name="Shah S."/>
            <person name="Dougan E. K."/>
            <person name="Thang M."/>
            <person name="Chan C."/>
        </authorList>
    </citation>
    <scope>NUCLEOTIDE SEQUENCE [LARGE SCALE GENOMIC DNA]</scope>
</reference>
<dbReference type="SUPFAM" id="SSF55931">
    <property type="entry name" value="Glutamine synthetase/guanido kinase"/>
    <property type="match status" value="1"/>
</dbReference>
<feature type="domain" description="Phosphagen kinase N-terminal" evidence="4">
    <location>
        <begin position="13"/>
        <end position="101"/>
    </location>
</feature>
<protein>
    <recommendedName>
        <fullName evidence="4">Phosphagen kinase N-terminal domain-containing protein</fullName>
    </recommendedName>
</protein>